<protein>
    <submittedName>
        <fullName evidence="1">Uncharacterized protein</fullName>
    </submittedName>
</protein>
<dbReference type="EMBL" id="CP084166">
    <property type="protein sequence ID" value="UJG41063.1"/>
    <property type="molecule type" value="Genomic_DNA"/>
</dbReference>
<name>A0A9Y1BL51_9ARCH</name>
<accession>A0A9Y1BL51</accession>
<sequence>MSSQNQLISTSLEQVHNNNFFEIFGELSGFIHKEISISKEDLDNLFCKVMSISQTTSLNLMPTFYSALLFVSSILIHELKEEKAEKLLDFIIEKYNLDIDKFSNDILFLRELTGLKAKIQLFE</sequence>
<proteinExistence type="predicted"/>
<evidence type="ECO:0000313" key="1">
    <source>
        <dbReference type="EMBL" id="UJG41063.1"/>
    </source>
</evidence>
<dbReference type="AlphaFoldDB" id="A0A9Y1BL51"/>
<organism evidence="1">
    <name type="scientific">Candidatus Heimdallarchaeum aukensis</name>
    <dbReference type="NCBI Taxonomy" id="2876573"/>
    <lineage>
        <taxon>Archaea</taxon>
        <taxon>Promethearchaeati</taxon>
        <taxon>Candidatus Heimdallarchaeota</taxon>
        <taxon>Candidatus Heimdallarchaeia (ex Rinke et al. 2021) (nom. nud.)</taxon>
        <taxon>Candidatus Heimdallarchaeales</taxon>
        <taxon>Candidatus Heimdallarchaeaceae</taxon>
        <taxon>Candidatus Heimdallarchaeum</taxon>
    </lineage>
</organism>
<gene>
    <name evidence="1" type="ORF">K9W45_01055</name>
</gene>
<reference evidence="1" key="1">
    <citation type="journal article" date="2022" name="Nat. Microbiol.">
        <title>Unique mobile elements and scalable gene flow at the prokaryote-eukaryote boundary revealed by circularized Asgard archaea genomes.</title>
        <authorList>
            <person name="Wu F."/>
            <person name="Speth D.R."/>
            <person name="Philosof A."/>
            <person name="Cremiere A."/>
            <person name="Narayanan A."/>
            <person name="Barco R.A."/>
            <person name="Connon S.A."/>
            <person name="Amend J.P."/>
            <person name="Antoshechkin I.A."/>
            <person name="Orphan V.J."/>
        </authorList>
    </citation>
    <scope>NUCLEOTIDE SEQUENCE</scope>
    <source>
        <strain evidence="1">PM71</strain>
    </source>
</reference>
<dbReference type="Proteomes" id="UP001201020">
    <property type="component" value="Chromosome"/>
</dbReference>